<evidence type="ECO:0000313" key="2">
    <source>
        <dbReference type="EMBL" id="KIM55802.1"/>
    </source>
</evidence>
<proteinExistence type="predicted"/>
<reference evidence="2 3" key="1">
    <citation type="submission" date="2014-04" db="EMBL/GenBank/DDBJ databases">
        <authorList>
            <consortium name="DOE Joint Genome Institute"/>
            <person name="Kuo A."/>
            <person name="Kohler A."/>
            <person name="Nagy L.G."/>
            <person name="Floudas D."/>
            <person name="Copeland A."/>
            <person name="Barry K.W."/>
            <person name="Cichocki N."/>
            <person name="Veneault-Fourrey C."/>
            <person name="LaButti K."/>
            <person name="Lindquist E.A."/>
            <person name="Lipzen A."/>
            <person name="Lundell T."/>
            <person name="Morin E."/>
            <person name="Murat C."/>
            <person name="Sun H."/>
            <person name="Tunlid A."/>
            <person name="Henrissat B."/>
            <person name="Grigoriev I.V."/>
            <person name="Hibbett D.S."/>
            <person name="Martin F."/>
            <person name="Nordberg H.P."/>
            <person name="Cantor M.N."/>
            <person name="Hua S.X."/>
        </authorList>
    </citation>
    <scope>NUCLEOTIDE SEQUENCE [LARGE SCALE GENOMIC DNA]</scope>
    <source>
        <strain evidence="2 3">Foug A</strain>
    </source>
</reference>
<dbReference type="Pfam" id="PF05699">
    <property type="entry name" value="Dimer_Tnp_hAT"/>
    <property type="match status" value="1"/>
</dbReference>
<dbReference type="InterPro" id="IPR008906">
    <property type="entry name" value="HATC_C_dom"/>
</dbReference>
<feature type="non-terminal residue" evidence="2">
    <location>
        <position position="1"/>
    </location>
</feature>
<dbReference type="InParanoid" id="A0A0C2ZTC3"/>
<keyword evidence="3" id="KW-1185">Reference proteome</keyword>
<accession>A0A0C2ZTC3</accession>
<dbReference type="HOGENOM" id="CLU_009123_11_0_1"/>
<feature type="domain" description="HAT C-terminal dimerisation" evidence="1">
    <location>
        <begin position="2"/>
        <end position="54"/>
    </location>
</feature>
<dbReference type="InterPro" id="IPR012337">
    <property type="entry name" value="RNaseH-like_sf"/>
</dbReference>
<evidence type="ECO:0000259" key="1">
    <source>
        <dbReference type="Pfam" id="PF05699"/>
    </source>
</evidence>
<organism evidence="2 3">
    <name type="scientific">Scleroderma citrinum Foug A</name>
    <dbReference type="NCBI Taxonomy" id="1036808"/>
    <lineage>
        <taxon>Eukaryota</taxon>
        <taxon>Fungi</taxon>
        <taxon>Dikarya</taxon>
        <taxon>Basidiomycota</taxon>
        <taxon>Agaricomycotina</taxon>
        <taxon>Agaricomycetes</taxon>
        <taxon>Agaricomycetidae</taxon>
        <taxon>Boletales</taxon>
        <taxon>Sclerodermatineae</taxon>
        <taxon>Sclerodermataceae</taxon>
        <taxon>Scleroderma</taxon>
    </lineage>
</organism>
<dbReference type="GO" id="GO:0046983">
    <property type="term" value="F:protein dimerization activity"/>
    <property type="evidence" value="ECO:0007669"/>
    <property type="project" value="InterPro"/>
</dbReference>
<gene>
    <name evidence="2" type="ORF">SCLCIDRAFT_133824</name>
</gene>
<protein>
    <recommendedName>
        <fullName evidence="1">HAT C-terminal dimerisation domain-containing protein</fullName>
    </recommendedName>
</protein>
<sequence length="93" mass="10531">VYLRLACMAIDYLTIPATSVDVEHLFSHGRVLLSHTRNRLSSQSVRALLCLRSWSVAGFIKSANVQKLEPFGEIEGNEDVELAEGWDSIWRKE</sequence>
<evidence type="ECO:0000313" key="3">
    <source>
        <dbReference type="Proteomes" id="UP000053989"/>
    </source>
</evidence>
<reference evidence="3" key="2">
    <citation type="submission" date="2015-01" db="EMBL/GenBank/DDBJ databases">
        <title>Evolutionary Origins and Diversification of the Mycorrhizal Mutualists.</title>
        <authorList>
            <consortium name="DOE Joint Genome Institute"/>
            <consortium name="Mycorrhizal Genomics Consortium"/>
            <person name="Kohler A."/>
            <person name="Kuo A."/>
            <person name="Nagy L.G."/>
            <person name="Floudas D."/>
            <person name="Copeland A."/>
            <person name="Barry K.W."/>
            <person name="Cichocki N."/>
            <person name="Veneault-Fourrey C."/>
            <person name="LaButti K."/>
            <person name="Lindquist E.A."/>
            <person name="Lipzen A."/>
            <person name="Lundell T."/>
            <person name="Morin E."/>
            <person name="Murat C."/>
            <person name="Riley R."/>
            <person name="Ohm R."/>
            <person name="Sun H."/>
            <person name="Tunlid A."/>
            <person name="Henrissat B."/>
            <person name="Grigoriev I.V."/>
            <person name="Hibbett D.S."/>
            <person name="Martin F."/>
        </authorList>
    </citation>
    <scope>NUCLEOTIDE SEQUENCE [LARGE SCALE GENOMIC DNA]</scope>
    <source>
        <strain evidence="3">Foug A</strain>
    </source>
</reference>
<dbReference type="AlphaFoldDB" id="A0A0C2ZTC3"/>
<dbReference type="OrthoDB" id="3258476at2759"/>
<name>A0A0C2ZTC3_9AGAM</name>
<dbReference type="EMBL" id="KN822127">
    <property type="protein sequence ID" value="KIM55802.1"/>
    <property type="molecule type" value="Genomic_DNA"/>
</dbReference>
<dbReference type="SUPFAM" id="SSF53098">
    <property type="entry name" value="Ribonuclease H-like"/>
    <property type="match status" value="1"/>
</dbReference>
<dbReference type="Proteomes" id="UP000053989">
    <property type="component" value="Unassembled WGS sequence"/>
</dbReference>